<gene>
    <name evidence="12" type="ORF">RF11_07154</name>
</gene>
<dbReference type="Pfam" id="PF03372">
    <property type="entry name" value="Exo_endo_phos"/>
    <property type="match status" value="1"/>
</dbReference>
<dbReference type="PROSITE" id="PS00726">
    <property type="entry name" value="AP_NUCLEASE_F1_1"/>
    <property type="match status" value="1"/>
</dbReference>
<sequence length="289" mass="33673">MSKRKSSEVDAPKVILRCQPTNVEKNYDMKIVTWNVAGFKAILKKGFDEYFKTEQPDVICLQETKCDEIMPYSHKQATLSKSTRAYKYYWHTNSKPGYAGVSVWTKIPPIETTYGINNDEKNQGRAITLEFEKFYLVNVYVPNSGVELVNLVYRQKWNRDFQNYIESLDKRKPVIVAGDLNVAHHEVDLANPDTNHRTAGFTDEERQDFTLLLKSGFTDTYRHLYPQTFKSYTYWSYRRNCRANNTGWRIDYFVVSNRILENVVDCVPREDIVGSDHCPLVLFIKSATI</sequence>
<evidence type="ECO:0000256" key="7">
    <source>
        <dbReference type="PIRSR" id="PIRSR604808-1"/>
    </source>
</evidence>
<accession>A0A0C2M8J5</accession>
<dbReference type="PROSITE" id="PS00727">
    <property type="entry name" value="AP_NUCLEASE_F1_2"/>
    <property type="match status" value="1"/>
</dbReference>
<dbReference type="EMBL" id="JWZT01004729">
    <property type="protein sequence ID" value="KII63315.1"/>
    <property type="molecule type" value="Genomic_DNA"/>
</dbReference>
<dbReference type="EC" id="3.1.21.-" evidence="10"/>
<evidence type="ECO:0000256" key="10">
    <source>
        <dbReference type="RuleBase" id="RU362131"/>
    </source>
</evidence>
<evidence type="ECO:0000256" key="6">
    <source>
        <dbReference type="ARBA" id="ARBA00022842"/>
    </source>
</evidence>
<dbReference type="OMA" id="YEVAHVG"/>
<comment type="catalytic activity">
    <reaction evidence="1">
        <text>Exonucleolytic cleavage in the 3'- to 5'-direction to yield nucleoside 5'-phosphates.</text>
        <dbReference type="EC" id="3.1.11.2"/>
    </reaction>
</comment>
<comment type="cofactor">
    <cofactor evidence="8 10">
        <name>Mg(2+)</name>
        <dbReference type="ChEBI" id="CHEBI:18420"/>
    </cofactor>
    <cofactor evidence="8 10">
        <name>Mn(2+)</name>
        <dbReference type="ChEBI" id="CHEBI:29035"/>
    </cofactor>
    <text evidence="8 10">Probably binds two magnesium or manganese ions per subunit.</text>
</comment>
<dbReference type="EC" id="3.1.11.2" evidence="10"/>
<dbReference type="GO" id="GO:0016829">
    <property type="term" value="F:lyase activity"/>
    <property type="evidence" value="ECO:0007669"/>
    <property type="project" value="UniProtKB-KW"/>
</dbReference>
<organism evidence="12 13">
    <name type="scientific">Thelohanellus kitauei</name>
    <name type="common">Myxosporean</name>
    <dbReference type="NCBI Taxonomy" id="669202"/>
    <lineage>
        <taxon>Eukaryota</taxon>
        <taxon>Metazoa</taxon>
        <taxon>Cnidaria</taxon>
        <taxon>Myxozoa</taxon>
        <taxon>Myxosporea</taxon>
        <taxon>Bivalvulida</taxon>
        <taxon>Platysporina</taxon>
        <taxon>Myxobolidae</taxon>
        <taxon>Thelohanellus</taxon>
    </lineage>
</organism>
<dbReference type="CDD" id="cd09087">
    <property type="entry name" value="Ape1-like_AP-endo"/>
    <property type="match status" value="1"/>
</dbReference>
<keyword evidence="12" id="KW-0456">Lyase</keyword>
<feature type="active site" description="Proton acceptor" evidence="7">
    <location>
        <position position="277"/>
    </location>
</feature>
<feature type="binding site" evidence="8">
    <location>
        <position position="63"/>
    </location>
    <ligand>
        <name>Mg(2+)</name>
        <dbReference type="ChEBI" id="CHEBI:18420"/>
        <label>1</label>
    </ligand>
</feature>
<dbReference type="InterPro" id="IPR036691">
    <property type="entry name" value="Endo/exonu/phosph_ase_sf"/>
</dbReference>
<evidence type="ECO:0000256" key="8">
    <source>
        <dbReference type="PIRSR" id="PIRSR604808-2"/>
    </source>
</evidence>
<feature type="domain" description="Endonuclease/exonuclease/phosphatase" evidence="11">
    <location>
        <begin position="32"/>
        <end position="277"/>
    </location>
</feature>
<keyword evidence="10" id="KW-0227">DNA damage</keyword>
<evidence type="ECO:0000313" key="13">
    <source>
        <dbReference type="Proteomes" id="UP000031668"/>
    </source>
</evidence>
<keyword evidence="8" id="KW-0464">Manganese</keyword>
<dbReference type="GO" id="GO:0006284">
    <property type="term" value="P:base-excision repair"/>
    <property type="evidence" value="ECO:0007669"/>
    <property type="project" value="TreeGrafter"/>
</dbReference>
<dbReference type="GO" id="GO:0005634">
    <property type="term" value="C:nucleus"/>
    <property type="evidence" value="ECO:0007669"/>
    <property type="project" value="TreeGrafter"/>
</dbReference>
<dbReference type="NCBIfam" id="TIGR00633">
    <property type="entry name" value="xth"/>
    <property type="match status" value="1"/>
</dbReference>
<dbReference type="GO" id="GO:0046872">
    <property type="term" value="F:metal ion binding"/>
    <property type="evidence" value="ECO:0007669"/>
    <property type="project" value="UniProtKB-KW"/>
</dbReference>
<dbReference type="InterPro" id="IPR020848">
    <property type="entry name" value="AP_endonuclease_F1_CS"/>
</dbReference>
<evidence type="ECO:0000259" key="11">
    <source>
        <dbReference type="Pfam" id="PF03372"/>
    </source>
</evidence>
<feature type="binding site" evidence="8">
    <location>
        <position position="179"/>
    </location>
    <ligand>
        <name>Mg(2+)</name>
        <dbReference type="ChEBI" id="CHEBI:18420"/>
        <label>1</label>
    </ligand>
</feature>
<keyword evidence="4 8" id="KW-0479">Metal-binding</keyword>
<evidence type="ECO:0000256" key="9">
    <source>
        <dbReference type="PIRSR" id="PIRSR604808-3"/>
    </source>
</evidence>
<feature type="active site" description="Proton donor/acceptor" evidence="7">
    <location>
        <position position="179"/>
    </location>
</feature>
<feature type="active site" evidence="7">
    <location>
        <position position="140"/>
    </location>
</feature>
<dbReference type="GO" id="GO:0003906">
    <property type="term" value="F:DNA-(apurinic or apyrimidinic site) endonuclease activity"/>
    <property type="evidence" value="ECO:0007669"/>
    <property type="project" value="TreeGrafter"/>
</dbReference>
<dbReference type="GO" id="GO:0008311">
    <property type="term" value="F:double-stranded DNA 3'-5' DNA exonuclease activity"/>
    <property type="evidence" value="ECO:0007669"/>
    <property type="project" value="UniProtKB-EC"/>
</dbReference>
<name>A0A0C2M8J5_THEKT</name>
<evidence type="ECO:0000313" key="12">
    <source>
        <dbReference type="EMBL" id="KII63315.1"/>
    </source>
</evidence>
<keyword evidence="5" id="KW-0378">Hydrolase</keyword>
<dbReference type="PROSITE" id="PS51435">
    <property type="entry name" value="AP_NUCLEASE_F1_4"/>
    <property type="match status" value="1"/>
</dbReference>
<feature type="site" description="Interaction with DNA substrate" evidence="9">
    <location>
        <position position="277"/>
    </location>
</feature>
<feature type="binding site" evidence="8">
    <location>
        <position position="35"/>
    </location>
    <ligand>
        <name>Mg(2+)</name>
        <dbReference type="ChEBI" id="CHEBI:18420"/>
        <label>1</label>
    </ligand>
</feature>
<dbReference type="GO" id="GO:0003677">
    <property type="term" value="F:DNA binding"/>
    <property type="evidence" value="ECO:0007669"/>
    <property type="project" value="InterPro"/>
</dbReference>
<comment type="cofactor">
    <cofactor evidence="2">
        <name>Mn(2+)</name>
        <dbReference type="ChEBI" id="CHEBI:29035"/>
    </cofactor>
</comment>
<keyword evidence="13" id="KW-1185">Reference proteome</keyword>
<evidence type="ECO:0000256" key="3">
    <source>
        <dbReference type="ARBA" id="ARBA00007092"/>
    </source>
</evidence>
<reference evidence="12 13" key="1">
    <citation type="journal article" date="2014" name="Genome Biol. Evol.">
        <title>The genome of the myxosporean Thelohanellus kitauei shows adaptations to nutrient acquisition within its fish host.</title>
        <authorList>
            <person name="Yang Y."/>
            <person name="Xiong J."/>
            <person name="Zhou Z."/>
            <person name="Huo F."/>
            <person name="Miao W."/>
            <person name="Ran C."/>
            <person name="Liu Y."/>
            <person name="Zhang J."/>
            <person name="Feng J."/>
            <person name="Wang M."/>
            <person name="Wang M."/>
            <person name="Wang L."/>
            <person name="Yao B."/>
        </authorList>
    </citation>
    <scope>NUCLEOTIDE SEQUENCE [LARGE SCALE GENOMIC DNA]</scope>
    <source>
        <strain evidence="12">Wuqing</strain>
    </source>
</reference>
<dbReference type="InterPro" id="IPR004808">
    <property type="entry name" value="AP_endonuc_1"/>
</dbReference>
<evidence type="ECO:0000256" key="4">
    <source>
        <dbReference type="ARBA" id="ARBA00022723"/>
    </source>
</evidence>
<dbReference type="Proteomes" id="UP000031668">
    <property type="component" value="Unassembled WGS sequence"/>
</dbReference>
<feature type="binding site" evidence="8">
    <location>
        <position position="276"/>
    </location>
    <ligand>
        <name>Mg(2+)</name>
        <dbReference type="ChEBI" id="CHEBI:18420"/>
        <label>1</label>
    </ligand>
</feature>
<evidence type="ECO:0000256" key="2">
    <source>
        <dbReference type="ARBA" id="ARBA00001936"/>
    </source>
</evidence>
<dbReference type="OrthoDB" id="498125at2759"/>
<feature type="site" description="Transition state stabilizer" evidence="9">
    <location>
        <position position="181"/>
    </location>
</feature>
<feature type="binding site" evidence="8">
    <location>
        <position position="277"/>
    </location>
    <ligand>
        <name>Mg(2+)</name>
        <dbReference type="ChEBI" id="CHEBI:18420"/>
        <label>1</label>
    </ligand>
</feature>
<evidence type="ECO:0000256" key="5">
    <source>
        <dbReference type="ARBA" id="ARBA00022801"/>
    </source>
</evidence>
<keyword evidence="10" id="KW-0234">DNA repair</keyword>
<dbReference type="NCBIfam" id="TIGR00195">
    <property type="entry name" value="exoDNase_III"/>
    <property type="match status" value="1"/>
</dbReference>
<dbReference type="InterPro" id="IPR020847">
    <property type="entry name" value="AP_endonuclease_F1_BS"/>
</dbReference>
<protein>
    <recommendedName>
        <fullName evidence="10">DNA repair nuclease/redox regulator APEX1</fullName>
        <shortName evidence="10">APEN</shortName>
        <shortName evidence="10">REF-1</shortName>
        <ecNumber evidence="10">3.1.11.2</ecNumber>
        <ecNumber evidence="10">3.1.21.-</ecNumber>
    </recommendedName>
    <alternativeName>
        <fullName evidence="10">APEX nuclease</fullName>
    </alternativeName>
    <alternativeName>
        <fullName evidence="10">Apurinic-apyrimidinic endonuclease 1</fullName>
    </alternativeName>
    <alternativeName>
        <fullName evidence="10">Redox factor-1</fullName>
    </alternativeName>
    <component>
        <recommendedName>
            <fullName evidence="10">DNA repair nuclease/redox regulator APEX1, mitochondrial</fullName>
        </recommendedName>
    </component>
</protein>
<dbReference type="InterPro" id="IPR005135">
    <property type="entry name" value="Endo/exonuclease/phosphatase"/>
</dbReference>
<dbReference type="PROSITE" id="PS00728">
    <property type="entry name" value="AP_NUCLEASE_F1_3"/>
    <property type="match status" value="1"/>
</dbReference>
<feature type="site" description="Important for catalytic activity" evidence="9">
    <location>
        <position position="251"/>
    </location>
</feature>
<dbReference type="Gene3D" id="3.60.10.10">
    <property type="entry name" value="Endonuclease/exonuclease/phosphatase"/>
    <property type="match status" value="1"/>
</dbReference>
<feature type="binding site" evidence="8">
    <location>
        <position position="181"/>
    </location>
    <ligand>
        <name>Mg(2+)</name>
        <dbReference type="ChEBI" id="CHEBI:18420"/>
        <label>1</label>
    </ligand>
</feature>
<dbReference type="GO" id="GO:0008081">
    <property type="term" value="F:phosphoric diester hydrolase activity"/>
    <property type="evidence" value="ECO:0007669"/>
    <property type="project" value="TreeGrafter"/>
</dbReference>
<dbReference type="SUPFAM" id="SSF56219">
    <property type="entry name" value="DNase I-like"/>
    <property type="match status" value="1"/>
</dbReference>
<dbReference type="AlphaFoldDB" id="A0A0C2M8J5"/>
<dbReference type="PANTHER" id="PTHR22748:SF6">
    <property type="entry name" value="DNA-(APURINIC OR APYRIMIDINIC SITE) ENDONUCLEASE"/>
    <property type="match status" value="1"/>
</dbReference>
<keyword evidence="6 8" id="KW-0460">Magnesium</keyword>
<evidence type="ECO:0000256" key="1">
    <source>
        <dbReference type="ARBA" id="ARBA00000493"/>
    </source>
</evidence>
<proteinExistence type="inferred from homology"/>
<dbReference type="PANTHER" id="PTHR22748">
    <property type="entry name" value="AP ENDONUCLEASE"/>
    <property type="match status" value="1"/>
</dbReference>
<comment type="caution">
    <text evidence="12">The sequence shown here is derived from an EMBL/GenBank/DDBJ whole genome shotgun (WGS) entry which is preliminary data.</text>
</comment>
<comment type="similarity">
    <text evidence="3 10">Belongs to the DNA repair enzymes AP/ExoA family.</text>
</comment>